<dbReference type="Proteomes" id="UP000779508">
    <property type="component" value="Unassembled WGS sequence"/>
</dbReference>
<accession>A0ABS6FZY2</accession>
<dbReference type="Pfam" id="PF06133">
    <property type="entry name" value="Com_YlbF"/>
    <property type="match status" value="1"/>
</dbReference>
<dbReference type="RefSeq" id="WP_216414467.1">
    <property type="nucleotide sequence ID" value="NZ_JAHLQK010000001.1"/>
</dbReference>
<sequence>MGIGRQLVQQVVNTREFIELKEARSNIDRYPQLKQEVEAFQKKQMEIMSRASSPQEAEQMLMRLNNEFTNLAQYPEVNRMIKAGERFNEMMLSIYKEINEILASYLQY</sequence>
<reference evidence="1 2" key="1">
    <citation type="submission" date="2021-06" db="EMBL/GenBank/DDBJ databases">
        <authorList>
            <person name="Sun Q."/>
            <person name="Li D."/>
        </authorList>
    </citation>
    <scope>NUCLEOTIDE SEQUENCE [LARGE SCALE GENOMIC DNA]</scope>
    <source>
        <strain evidence="1 2">MSJ-5</strain>
    </source>
</reference>
<keyword evidence="2" id="KW-1185">Reference proteome</keyword>
<dbReference type="EMBL" id="JAHLQK010000001">
    <property type="protein sequence ID" value="MBU5674953.1"/>
    <property type="molecule type" value="Genomic_DNA"/>
</dbReference>
<proteinExistence type="predicted"/>
<evidence type="ECO:0000313" key="2">
    <source>
        <dbReference type="Proteomes" id="UP000779508"/>
    </source>
</evidence>
<comment type="caution">
    <text evidence="1">The sequence shown here is derived from an EMBL/GenBank/DDBJ whole genome shotgun (WGS) entry which is preliminary data.</text>
</comment>
<gene>
    <name evidence="1" type="ORF">KQI88_00800</name>
</gene>
<organism evidence="1 2">
    <name type="scientific">Alkaliphilus flagellatus</name>
    <dbReference type="NCBI Taxonomy" id="2841507"/>
    <lineage>
        <taxon>Bacteria</taxon>
        <taxon>Bacillati</taxon>
        <taxon>Bacillota</taxon>
        <taxon>Clostridia</taxon>
        <taxon>Peptostreptococcales</taxon>
        <taxon>Natronincolaceae</taxon>
        <taxon>Alkaliphilus</taxon>
    </lineage>
</organism>
<dbReference type="InterPro" id="IPR010368">
    <property type="entry name" value="Com_YlbF"/>
</dbReference>
<name>A0ABS6FZY2_9FIRM</name>
<protein>
    <submittedName>
        <fullName evidence="1">YlbF family regulator</fullName>
    </submittedName>
</protein>
<evidence type="ECO:0000313" key="1">
    <source>
        <dbReference type="EMBL" id="MBU5674953.1"/>
    </source>
</evidence>